<name>A0A1I2LXX7_9ACTN</name>
<dbReference type="PANTHER" id="PTHR34378">
    <property type="entry name" value="GLUTAMATE--CYSTEINE LIGASE, CHLOROPLASTIC"/>
    <property type="match status" value="1"/>
</dbReference>
<dbReference type="HAMAP" id="MF_02034">
    <property type="entry name" value="EgtA"/>
    <property type="match status" value="1"/>
</dbReference>
<keyword evidence="2 5" id="KW-0547">Nucleotide-binding</keyword>
<dbReference type="InterPro" id="IPR006336">
    <property type="entry name" value="GCS2"/>
</dbReference>
<evidence type="ECO:0000256" key="7">
    <source>
        <dbReference type="SAM" id="MobiDB-lite"/>
    </source>
</evidence>
<keyword evidence="9" id="KW-1185">Reference proteome</keyword>
<evidence type="ECO:0000313" key="8">
    <source>
        <dbReference type="EMBL" id="SFF84192.1"/>
    </source>
</evidence>
<evidence type="ECO:0000256" key="3">
    <source>
        <dbReference type="ARBA" id="ARBA00022840"/>
    </source>
</evidence>
<evidence type="ECO:0000256" key="5">
    <source>
        <dbReference type="HAMAP-Rule" id="MF_02034"/>
    </source>
</evidence>
<comment type="function">
    <text evidence="5">Catalyzes the synthesis of gamma-glutamylcysteine (gamma-GC). This compound is used as substrate for the biosynthesis of the low-molecular thiol compound ergothioneine.</text>
</comment>
<feature type="compositionally biased region" description="Basic residues" evidence="7">
    <location>
        <begin position="278"/>
        <end position="288"/>
    </location>
</feature>
<dbReference type="RefSeq" id="WP_093621682.1">
    <property type="nucleotide sequence ID" value="NZ_BOMT01000103.1"/>
</dbReference>
<sequence length="429" mass="45619">MGSADRVLRRTADAIEHITGICFKTGPPRQIGVELEWTTHPAADPSAYLTAGDLVEALGVHTPAALGNPHPVPLPGGGTVTVEPGLQIEISSAPAGSLAELHAAVTADREILAGLLASRGIILGDHGLDPFREPRRTLDTPRYAAMDRAFDSAGRTMMGSTAGLQVCFDAGEAGQIPIRWAALHEVGPAMLALFANSPRHGWASARTATWHGIDARRSGPVPSSADPAVSWAHYAVQAPLLCVRRDHGRWDVPPGVTMADWIEAGGIEGGPAGSGRIGGRRIGPRRQRPPQLIDPVTRPPTIADLDYHLNTLFPPVRPRGYLEVRYLDTQPGDEWIAPAAVLAALLSDDTLTDRARELAAPAAGRWHAAARSGLADRPVRRAAAGLADLACRNLDRTGLPPAVRDTVTGIVSRRLREAVSGRPREDIWV</sequence>
<dbReference type="SUPFAM" id="SSF55931">
    <property type="entry name" value="Glutamine synthetase/guanido kinase"/>
    <property type="match status" value="1"/>
</dbReference>
<dbReference type="STRING" id="35752.SAMN05421541_12518"/>
<comment type="pathway">
    <text evidence="5">Amino-acid biosynthesis; ergothioneine biosynthesis.</text>
</comment>
<dbReference type="InterPro" id="IPR014746">
    <property type="entry name" value="Gln_synth/guanido_kin_cat_dom"/>
</dbReference>
<proteinExistence type="inferred from homology"/>
<reference evidence="8 9" key="1">
    <citation type="submission" date="2016-10" db="EMBL/GenBank/DDBJ databases">
        <authorList>
            <person name="de Groot N.N."/>
        </authorList>
    </citation>
    <scope>NUCLEOTIDE SEQUENCE [LARGE SCALE GENOMIC DNA]</scope>
    <source>
        <strain evidence="8 9">DSM 43019</strain>
    </source>
</reference>
<dbReference type="Pfam" id="PF04107">
    <property type="entry name" value="GCS2"/>
    <property type="match status" value="1"/>
</dbReference>
<dbReference type="AlphaFoldDB" id="A0A1I2LXX7"/>
<evidence type="ECO:0000256" key="6">
    <source>
        <dbReference type="PIRNR" id="PIRNR017901"/>
    </source>
</evidence>
<dbReference type="OrthoDB" id="9780152at2"/>
<feature type="region of interest" description="Disordered" evidence="7">
    <location>
        <begin position="269"/>
        <end position="297"/>
    </location>
</feature>
<dbReference type="GO" id="GO:0052699">
    <property type="term" value="P:ergothioneine biosynthetic process"/>
    <property type="evidence" value="ECO:0007669"/>
    <property type="project" value="UniProtKB-UniRule"/>
</dbReference>
<evidence type="ECO:0000313" key="9">
    <source>
        <dbReference type="Proteomes" id="UP000199645"/>
    </source>
</evidence>
<dbReference type="InterPro" id="IPR017809">
    <property type="entry name" value="EgtA_Actinobacteria"/>
</dbReference>
<dbReference type="UniPathway" id="UPA01014"/>
<comment type="catalytic activity">
    <reaction evidence="4 5 6">
        <text>L-cysteine + L-glutamate + ATP = gamma-L-glutamyl-L-cysteine + ADP + phosphate + H(+)</text>
        <dbReference type="Rhea" id="RHEA:13285"/>
        <dbReference type="ChEBI" id="CHEBI:15378"/>
        <dbReference type="ChEBI" id="CHEBI:29985"/>
        <dbReference type="ChEBI" id="CHEBI:30616"/>
        <dbReference type="ChEBI" id="CHEBI:35235"/>
        <dbReference type="ChEBI" id="CHEBI:43474"/>
        <dbReference type="ChEBI" id="CHEBI:58173"/>
        <dbReference type="ChEBI" id="CHEBI:456216"/>
        <dbReference type="EC" id="6.3.2.2"/>
    </reaction>
</comment>
<dbReference type="GO" id="GO:0005524">
    <property type="term" value="F:ATP binding"/>
    <property type="evidence" value="ECO:0007669"/>
    <property type="project" value="UniProtKB-UniRule"/>
</dbReference>
<keyword evidence="3 5" id="KW-0067">ATP-binding</keyword>
<dbReference type="PANTHER" id="PTHR34378:SF1">
    <property type="entry name" value="GLUTAMATE--CYSTEINE LIGASE, CHLOROPLASTIC"/>
    <property type="match status" value="1"/>
</dbReference>
<comment type="similarity">
    <text evidence="5 6">Belongs to the glutamate--cysteine ligase type 2 family. EgtA subfamily.</text>
</comment>
<dbReference type="Gene3D" id="3.30.590.20">
    <property type="match status" value="1"/>
</dbReference>
<dbReference type="EMBL" id="FONV01000025">
    <property type="protein sequence ID" value="SFF84192.1"/>
    <property type="molecule type" value="Genomic_DNA"/>
</dbReference>
<evidence type="ECO:0000256" key="4">
    <source>
        <dbReference type="ARBA" id="ARBA00048819"/>
    </source>
</evidence>
<accession>A0A1I2LXX7</accession>
<dbReference type="Proteomes" id="UP000199645">
    <property type="component" value="Unassembled WGS sequence"/>
</dbReference>
<dbReference type="PIRSF" id="PIRSF017901">
    <property type="entry name" value="GCL"/>
    <property type="match status" value="1"/>
</dbReference>
<keyword evidence="1 5" id="KW-0436">Ligase</keyword>
<gene>
    <name evidence="5" type="primary">egtA</name>
    <name evidence="8" type="ORF">SAMN05421541_12518</name>
</gene>
<protein>
    <recommendedName>
        <fullName evidence="5">Glutamate--cysteine ligase EgtA</fullName>
        <ecNumber evidence="5">6.3.2.2</ecNumber>
    </recommendedName>
    <alternativeName>
        <fullName evidence="5">Gamma-glutamylcysteine synthase</fullName>
        <shortName evidence="5">GCS</shortName>
        <shortName evidence="5">Gamma-ECS</shortName>
    </alternativeName>
</protein>
<evidence type="ECO:0000256" key="1">
    <source>
        <dbReference type="ARBA" id="ARBA00022598"/>
    </source>
</evidence>
<evidence type="ECO:0000256" key="2">
    <source>
        <dbReference type="ARBA" id="ARBA00022741"/>
    </source>
</evidence>
<organism evidence="8 9">
    <name type="scientific">Actinoplanes philippinensis</name>
    <dbReference type="NCBI Taxonomy" id="35752"/>
    <lineage>
        <taxon>Bacteria</taxon>
        <taxon>Bacillati</taxon>
        <taxon>Actinomycetota</taxon>
        <taxon>Actinomycetes</taxon>
        <taxon>Micromonosporales</taxon>
        <taxon>Micromonosporaceae</taxon>
        <taxon>Actinoplanes</taxon>
    </lineage>
</organism>
<dbReference type="GO" id="GO:0006750">
    <property type="term" value="P:glutathione biosynthetic process"/>
    <property type="evidence" value="ECO:0007669"/>
    <property type="project" value="UniProtKB-UniRule"/>
</dbReference>
<dbReference type="GO" id="GO:0004357">
    <property type="term" value="F:glutamate-cysteine ligase activity"/>
    <property type="evidence" value="ECO:0007669"/>
    <property type="project" value="UniProtKB-UniRule"/>
</dbReference>
<dbReference type="InterPro" id="IPR035434">
    <property type="entry name" value="GCL_bact_plant"/>
</dbReference>
<dbReference type="EC" id="6.3.2.2" evidence="5"/>